<dbReference type="RefSeq" id="WP_147785743.1">
    <property type="nucleotide sequence ID" value="NZ_SDIK01000073.1"/>
</dbReference>
<comment type="caution">
    <text evidence="1">The sequence shown here is derived from an EMBL/GenBank/DDBJ whole genome shotgun (WGS) entry which is preliminary data.</text>
</comment>
<proteinExistence type="predicted"/>
<accession>A0A5C8GCH6</accession>
<protein>
    <submittedName>
        <fullName evidence="1">Uncharacterized protein</fullName>
    </submittedName>
</protein>
<reference evidence="2" key="1">
    <citation type="submission" date="2019-05" db="EMBL/GenBank/DDBJ databases">
        <title>Prevotella brunnea sp. nov., isolated from a wound of a patient.</title>
        <authorList>
            <person name="Buhl M."/>
        </authorList>
    </citation>
    <scope>NUCLEOTIDE SEQUENCE [LARGE SCALE GENOMIC DNA]</scope>
    <source>
        <strain evidence="2">A2672</strain>
    </source>
</reference>
<organism evidence="1 2">
    <name type="scientific">Prevotella brunnea</name>
    <dbReference type="NCBI Taxonomy" id="2508867"/>
    <lineage>
        <taxon>Bacteria</taxon>
        <taxon>Pseudomonadati</taxon>
        <taxon>Bacteroidota</taxon>
        <taxon>Bacteroidia</taxon>
        <taxon>Bacteroidales</taxon>
        <taxon>Prevotellaceae</taxon>
        <taxon>Prevotella</taxon>
    </lineage>
</organism>
<name>A0A5C8GCH6_9BACT</name>
<keyword evidence="2" id="KW-1185">Reference proteome</keyword>
<sequence>MGHGDYSVPPWGKPGVCQPMGTGAECTRMPGIALPQHLALPPKKKEEKFNGGEQTGKTKMFHICFIFYLSSYMNFASTIATRQSGGSNGVAFLIRGCSPLKCTWLSWSFGFYFATINLQHLFLFTGFGGSRCFPS</sequence>
<gene>
    <name evidence="1" type="ORF">ETF27_09325</name>
</gene>
<evidence type="ECO:0000313" key="1">
    <source>
        <dbReference type="EMBL" id="TXJ59703.1"/>
    </source>
</evidence>
<dbReference type="EMBL" id="SDIK01000073">
    <property type="protein sequence ID" value="TXJ59703.1"/>
    <property type="molecule type" value="Genomic_DNA"/>
</dbReference>
<evidence type="ECO:0000313" key="2">
    <source>
        <dbReference type="Proteomes" id="UP000321612"/>
    </source>
</evidence>
<dbReference type="Proteomes" id="UP000321612">
    <property type="component" value="Unassembled WGS sequence"/>
</dbReference>
<dbReference type="AlphaFoldDB" id="A0A5C8GCH6"/>